<protein>
    <submittedName>
        <fullName evidence="2">3-carboxyethylcatechol 2,3-dioxygenase</fullName>
    </submittedName>
</protein>
<name>A0A7G7MBV8_9PSEU</name>
<evidence type="ECO:0000313" key="2">
    <source>
        <dbReference type="EMBL" id="QNG50269.1"/>
    </source>
</evidence>
<evidence type="ECO:0000259" key="1">
    <source>
        <dbReference type="Pfam" id="PF02900"/>
    </source>
</evidence>
<dbReference type="Gene3D" id="3.40.830.10">
    <property type="entry name" value="LigB-like"/>
    <property type="match status" value="1"/>
</dbReference>
<proteinExistence type="predicted"/>
<dbReference type="GO" id="GO:0008198">
    <property type="term" value="F:ferrous iron binding"/>
    <property type="evidence" value="ECO:0007669"/>
    <property type="project" value="InterPro"/>
</dbReference>
<evidence type="ECO:0000313" key="3">
    <source>
        <dbReference type="Proteomes" id="UP000515728"/>
    </source>
</evidence>
<dbReference type="Pfam" id="PF02900">
    <property type="entry name" value="LigB"/>
    <property type="match status" value="1"/>
</dbReference>
<dbReference type="InterPro" id="IPR004183">
    <property type="entry name" value="Xdiol_dOase_suB"/>
</dbReference>
<sequence length="255" mass="27270">MTREFVAEFDPELVVVFAPDHMNMLSRVRAPFTAVLSGRTLAEFGIPEFPLGVRGAVAAELCRRLVERDVDVAVAEDVQVDHGMGLTLVQLFDDPAAVPLLPVVVNAIGFPLPPVRRALAFGTAVGEVLADLPERVLFVGTGGLSHHPPFPPAAPGAVRLTPEQRKDHLATAAGYIDPEWDRELLSHVEQGDPSWLAGLTQAELDTRGCGANEVRVWAAAWAACGSPPASTTDYEPVPEWITGMGVAYGRARAVV</sequence>
<dbReference type="Proteomes" id="UP000515728">
    <property type="component" value="Chromosome"/>
</dbReference>
<keyword evidence="3" id="KW-1185">Reference proteome</keyword>
<reference evidence="2 3" key="1">
    <citation type="submission" date="2020-08" db="EMBL/GenBank/DDBJ databases">
        <authorList>
            <person name="Mo P."/>
        </authorList>
    </citation>
    <scope>NUCLEOTIDE SEQUENCE [LARGE SCALE GENOMIC DNA]</scope>
    <source>
        <strain evidence="2 3">CGMCC 4.1532</strain>
    </source>
</reference>
<dbReference type="AlphaFoldDB" id="A0A7G7MBV8"/>
<dbReference type="SUPFAM" id="SSF53213">
    <property type="entry name" value="LigB-like"/>
    <property type="match status" value="1"/>
</dbReference>
<organism evidence="2 3">
    <name type="scientific">Pseudonocardia petroleophila</name>
    <dbReference type="NCBI Taxonomy" id="37331"/>
    <lineage>
        <taxon>Bacteria</taxon>
        <taxon>Bacillati</taxon>
        <taxon>Actinomycetota</taxon>
        <taxon>Actinomycetes</taxon>
        <taxon>Pseudonocardiales</taxon>
        <taxon>Pseudonocardiaceae</taxon>
        <taxon>Pseudonocardia</taxon>
    </lineage>
</organism>
<dbReference type="RefSeq" id="WP_185717031.1">
    <property type="nucleotide sequence ID" value="NZ_BAAAWI010000001.1"/>
</dbReference>
<gene>
    <name evidence="2" type="ORF">H6H00_18675</name>
</gene>
<accession>A0A7G7MBV8</accession>
<feature type="domain" description="Extradiol ring-cleavage dioxygenase class III enzyme subunit B" evidence="1">
    <location>
        <begin position="2"/>
        <end position="244"/>
    </location>
</feature>
<dbReference type="KEGG" id="ppel:H6H00_18675"/>
<dbReference type="GO" id="GO:0016702">
    <property type="term" value="F:oxidoreductase activity, acting on single donors with incorporation of molecular oxygen, incorporation of two atoms of oxygen"/>
    <property type="evidence" value="ECO:0007669"/>
    <property type="project" value="UniProtKB-ARBA"/>
</dbReference>
<dbReference type="EMBL" id="CP060131">
    <property type="protein sequence ID" value="QNG50269.1"/>
    <property type="molecule type" value="Genomic_DNA"/>
</dbReference>